<sequence length="517" mass="55574">MTTTSLHFRLPDGTVVFDDVSVTLAGHHVGVVGANGAGKTTFVRLLTGELAPTSGAIDRPASIALVPQDITVRSAVAIDELIGIADVRAALHRIEHGTADDADHAALEGNWDVEERAVALFGQLGLARLVATPTDLSRVVDTLSGGEATLVAVIGAVLASPELLVLDEPTNNLDPRARRLLLDAIERFDGQVVTVSHDRDLLDHVDAVAEVRDGDIRVVAGDYAHFEAVLAAEQERAREVLAAARNDEARQRRELTESQTVVAHRQRYGRKMYAQKREPKIVMQQRKRAAQESAAKLTGGHRRRLDEAREQASAAADAVRDDRTVRVDLPDTAVHPGQVVLPPTRFTVPAGTVEVGIVGPERIALRGRNGAGKTTLIDQLVAAGPQVPVGVLPQVLDGLDPDASPYDLVAAVSPDRTAEDRRAGLARLLFRGRDADRPVRELSGGERVRAAMAVALLSSPAPRLLVLDEPTNNVDITTREHLAQALADFRGALLVVSHDERFVDALGITREIDLDRL</sequence>
<dbReference type="InterPro" id="IPR003593">
    <property type="entry name" value="AAA+_ATPase"/>
</dbReference>
<feature type="region of interest" description="Disordered" evidence="4">
    <location>
        <begin position="293"/>
        <end position="319"/>
    </location>
</feature>
<dbReference type="Proteomes" id="UP001205740">
    <property type="component" value="Unassembled WGS sequence"/>
</dbReference>
<evidence type="ECO:0000256" key="2">
    <source>
        <dbReference type="ARBA" id="ARBA00022741"/>
    </source>
</evidence>
<reference evidence="6 7" key="1">
    <citation type="submission" date="2022-06" db="EMBL/GenBank/DDBJ databases">
        <title>Genomic Encyclopedia of Archaeal and Bacterial Type Strains, Phase II (KMG-II): from individual species to whole genera.</title>
        <authorList>
            <person name="Goeker M."/>
        </authorList>
    </citation>
    <scope>NUCLEOTIDE SEQUENCE [LARGE SCALE GENOMIC DNA]</scope>
    <source>
        <strain evidence="6 7">DSM 45037</strain>
    </source>
</reference>
<evidence type="ECO:0000256" key="1">
    <source>
        <dbReference type="ARBA" id="ARBA00022737"/>
    </source>
</evidence>
<accession>A0ABT1H1N5</accession>
<dbReference type="SMART" id="SM00382">
    <property type="entry name" value="AAA"/>
    <property type="match status" value="2"/>
</dbReference>
<evidence type="ECO:0000313" key="7">
    <source>
        <dbReference type="Proteomes" id="UP001205740"/>
    </source>
</evidence>
<comment type="caution">
    <text evidence="6">The sequence shown here is derived from an EMBL/GenBank/DDBJ whole genome shotgun (WGS) entry which is preliminary data.</text>
</comment>
<dbReference type="PANTHER" id="PTHR19211">
    <property type="entry name" value="ATP-BINDING TRANSPORT PROTEIN-RELATED"/>
    <property type="match status" value="1"/>
</dbReference>
<dbReference type="InterPro" id="IPR050611">
    <property type="entry name" value="ABCF"/>
</dbReference>
<evidence type="ECO:0000259" key="5">
    <source>
        <dbReference type="PROSITE" id="PS50893"/>
    </source>
</evidence>
<gene>
    <name evidence="6" type="ORF">LX12_000847</name>
</gene>
<keyword evidence="7" id="KW-1185">Reference proteome</keyword>
<name>A0ABT1H1N5_9NOCA</name>
<evidence type="ECO:0000313" key="6">
    <source>
        <dbReference type="EMBL" id="MCP2159668.1"/>
    </source>
</evidence>
<keyword evidence="2" id="KW-0547">Nucleotide-binding</keyword>
<dbReference type="SUPFAM" id="SSF52540">
    <property type="entry name" value="P-loop containing nucleoside triphosphate hydrolases"/>
    <property type="match status" value="2"/>
</dbReference>
<dbReference type="PROSITE" id="PS50893">
    <property type="entry name" value="ABC_TRANSPORTER_2"/>
    <property type="match status" value="1"/>
</dbReference>
<dbReference type="InterPro" id="IPR017871">
    <property type="entry name" value="ABC_transporter-like_CS"/>
</dbReference>
<proteinExistence type="predicted"/>
<dbReference type="InterPro" id="IPR027417">
    <property type="entry name" value="P-loop_NTPase"/>
</dbReference>
<dbReference type="Gene3D" id="3.40.50.300">
    <property type="entry name" value="P-loop containing nucleotide triphosphate hydrolases"/>
    <property type="match status" value="2"/>
</dbReference>
<evidence type="ECO:0000256" key="4">
    <source>
        <dbReference type="SAM" id="MobiDB-lite"/>
    </source>
</evidence>
<evidence type="ECO:0000256" key="3">
    <source>
        <dbReference type="ARBA" id="ARBA00022840"/>
    </source>
</evidence>
<organism evidence="6 7">
    <name type="scientific">Williamsia serinedens</name>
    <dbReference type="NCBI Taxonomy" id="391736"/>
    <lineage>
        <taxon>Bacteria</taxon>
        <taxon>Bacillati</taxon>
        <taxon>Actinomycetota</taxon>
        <taxon>Actinomycetes</taxon>
        <taxon>Mycobacteriales</taxon>
        <taxon>Nocardiaceae</taxon>
        <taxon>Williamsia</taxon>
    </lineage>
</organism>
<dbReference type="PROSITE" id="PS00211">
    <property type="entry name" value="ABC_TRANSPORTER_1"/>
    <property type="match status" value="1"/>
</dbReference>
<dbReference type="InterPro" id="IPR003439">
    <property type="entry name" value="ABC_transporter-like_ATP-bd"/>
</dbReference>
<protein>
    <submittedName>
        <fullName evidence="6">ATPase components of ABC transporters with duplicated ATPase domains</fullName>
    </submittedName>
</protein>
<feature type="domain" description="ABC transporter" evidence="5">
    <location>
        <begin position="1"/>
        <end position="238"/>
    </location>
</feature>
<dbReference type="PANTHER" id="PTHR19211:SF6">
    <property type="entry name" value="BLL7188 PROTEIN"/>
    <property type="match status" value="1"/>
</dbReference>
<dbReference type="EMBL" id="JAMTCG010000002">
    <property type="protein sequence ID" value="MCP2159668.1"/>
    <property type="molecule type" value="Genomic_DNA"/>
</dbReference>
<dbReference type="Pfam" id="PF13304">
    <property type="entry name" value="AAA_21"/>
    <property type="match status" value="1"/>
</dbReference>
<keyword evidence="3" id="KW-0067">ATP-binding</keyword>
<dbReference type="Pfam" id="PF00005">
    <property type="entry name" value="ABC_tran"/>
    <property type="match status" value="1"/>
</dbReference>
<dbReference type="InterPro" id="IPR003959">
    <property type="entry name" value="ATPase_AAA_core"/>
</dbReference>
<keyword evidence="1" id="KW-0677">Repeat</keyword>